<evidence type="ECO:0000256" key="1">
    <source>
        <dbReference type="SAM" id="MobiDB-lite"/>
    </source>
</evidence>
<dbReference type="EMBL" id="CP019633">
    <property type="protein sequence ID" value="AQQ10494.1"/>
    <property type="molecule type" value="Genomic_DNA"/>
</dbReference>
<evidence type="ECO:0000313" key="2">
    <source>
        <dbReference type="EMBL" id="AQQ10494.1"/>
    </source>
</evidence>
<organism evidence="2 3">
    <name type="scientific">Sedimentisphaera cyanobacteriorum</name>
    <dbReference type="NCBI Taxonomy" id="1940790"/>
    <lineage>
        <taxon>Bacteria</taxon>
        <taxon>Pseudomonadati</taxon>
        <taxon>Planctomycetota</taxon>
        <taxon>Phycisphaerae</taxon>
        <taxon>Sedimentisphaerales</taxon>
        <taxon>Sedimentisphaeraceae</taxon>
        <taxon>Sedimentisphaera</taxon>
    </lineage>
</organism>
<dbReference type="AlphaFoldDB" id="A0A1Q2HT20"/>
<dbReference type="RefSeq" id="WP_077541748.1">
    <property type="nucleotide sequence ID" value="NZ_CP019633.1"/>
</dbReference>
<proteinExistence type="predicted"/>
<feature type="region of interest" description="Disordered" evidence="1">
    <location>
        <begin position="1"/>
        <end position="25"/>
    </location>
</feature>
<dbReference type="OrthoDB" id="513187at2"/>
<keyword evidence="3" id="KW-1185">Reference proteome</keyword>
<dbReference type="KEGG" id="pbu:L21SP3_02329"/>
<gene>
    <name evidence="2" type="ORF">L21SP3_02329</name>
</gene>
<reference evidence="3" key="1">
    <citation type="submission" date="2017-02" db="EMBL/GenBank/DDBJ databases">
        <title>Comparative genomics and description of representatives of a novel lineage of planctomycetes thriving in anoxic sediments.</title>
        <authorList>
            <person name="Spring S."/>
            <person name="Bunk B."/>
            <person name="Sproer C."/>
            <person name="Klenk H.-P."/>
        </authorList>
    </citation>
    <scope>NUCLEOTIDE SEQUENCE [LARGE SCALE GENOMIC DNA]</scope>
    <source>
        <strain evidence="3">L21-RPul-D3</strain>
    </source>
</reference>
<sequence>MARSEKKKVPQQALNRPNEKKVKIPQRKTALRVSWRFSTVDRKGPFAWPKGQKKELKILSKLYDFDCCKWQEIEGKNHHYLSQESLSKEALKRLKETQKDDQVENLFSFHLNGKERIVAVRYLNVANLLWYDPNHQVSPSTKRHT</sequence>
<evidence type="ECO:0000313" key="3">
    <source>
        <dbReference type="Proteomes" id="UP000188273"/>
    </source>
</evidence>
<dbReference type="Proteomes" id="UP000188273">
    <property type="component" value="Chromosome"/>
</dbReference>
<accession>A0A1Q2HT20</accession>
<dbReference type="STRING" id="1940790.L21SP3_02329"/>
<name>A0A1Q2HT20_9BACT</name>
<protein>
    <submittedName>
        <fullName evidence="2">Uncharacterized protein</fullName>
    </submittedName>
</protein>